<evidence type="ECO:0000256" key="1">
    <source>
        <dbReference type="SAM" id="Phobius"/>
    </source>
</evidence>
<comment type="caution">
    <text evidence="3">The sequence shown here is derived from an EMBL/GenBank/DDBJ whole genome shotgun (WGS) entry which is preliminary data.</text>
</comment>
<accession>E6QJD2</accession>
<reference evidence="3" key="1">
    <citation type="submission" date="2009-10" db="EMBL/GenBank/DDBJ databases">
        <title>Diversity of trophic interactions inside an arsenic-rich microbial ecosystem.</title>
        <authorList>
            <person name="Bertin P.N."/>
            <person name="Heinrich-Salmeron A."/>
            <person name="Pelletier E."/>
            <person name="Goulhen-Chollet F."/>
            <person name="Arsene-Ploetze F."/>
            <person name="Gallien S."/>
            <person name="Calteau A."/>
            <person name="Vallenet D."/>
            <person name="Casiot C."/>
            <person name="Chane-Woon-Ming B."/>
            <person name="Giloteaux L."/>
            <person name="Barakat M."/>
            <person name="Bonnefoy V."/>
            <person name="Bruneel O."/>
            <person name="Chandler M."/>
            <person name="Cleiss J."/>
            <person name="Duran R."/>
            <person name="Elbaz-Poulichet F."/>
            <person name="Fonknechten N."/>
            <person name="Lauga B."/>
            <person name="Mornico D."/>
            <person name="Ortet P."/>
            <person name="Schaeffer C."/>
            <person name="Siguier P."/>
            <person name="Alexander Thil Smith A."/>
            <person name="Van Dorsselaer A."/>
            <person name="Weissenbach J."/>
            <person name="Medigue C."/>
            <person name="Le Paslier D."/>
        </authorList>
    </citation>
    <scope>NUCLEOTIDE SEQUENCE</scope>
</reference>
<protein>
    <recommendedName>
        <fullName evidence="2">DotM C-terminal cytoplasmic domain-containing protein</fullName>
    </recommendedName>
</protein>
<feature type="domain" description="DotM C-terminal cytoplasmic" evidence="2">
    <location>
        <begin position="263"/>
        <end position="356"/>
    </location>
</feature>
<organism evidence="3">
    <name type="scientific">mine drainage metagenome</name>
    <dbReference type="NCBI Taxonomy" id="410659"/>
    <lineage>
        <taxon>unclassified sequences</taxon>
        <taxon>metagenomes</taxon>
        <taxon>ecological metagenomes</taxon>
    </lineage>
</organism>
<proteinExistence type="predicted"/>
<dbReference type="Pfam" id="PF23127">
    <property type="entry name" value="DotM_C"/>
    <property type="match status" value="1"/>
</dbReference>
<dbReference type="AlphaFoldDB" id="E6QJD2"/>
<dbReference type="InterPro" id="IPR056464">
    <property type="entry name" value="DotM_C"/>
</dbReference>
<keyword evidence="1" id="KW-1133">Transmembrane helix</keyword>
<keyword evidence="1" id="KW-0472">Membrane</keyword>
<keyword evidence="1" id="KW-0812">Transmembrane</keyword>
<evidence type="ECO:0000313" key="3">
    <source>
        <dbReference type="EMBL" id="CBI07348.1"/>
    </source>
</evidence>
<dbReference type="EMBL" id="CABQ01000087">
    <property type="protein sequence ID" value="CBI07348.1"/>
    <property type="molecule type" value="Genomic_DNA"/>
</dbReference>
<name>E6QJD2_9ZZZZ</name>
<feature type="transmembrane region" description="Helical" evidence="1">
    <location>
        <begin position="18"/>
        <end position="44"/>
    </location>
</feature>
<gene>
    <name evidence="3" type="ORF">CARN6_0680</name>
</gene>
<feature type="transmembrane region" description="Helical" evidence="1">
    <location>
        <begin position="105"/>
        <end position="124"/>
    </location>
</feature>
<evidence type="ECO:0000259" key="2">
    <source>
        <dbReference type="Pfam" id="PF23127"/>
    </source>
</evidence>
<sequence length="390" mass="44090">MSASNEGSQGHSSGSDDFFLTIALIVGGLAALFFFGKDLIIAYWKVMRLLDLWMLGKISPAYFHPGSSGDVLWQFLLHHTIPKTTWSAVSTINSTLDHYLSIGPFQAWPIFWSLLPAALAIPLWNRGKNLKKTFAKPWDLALYMSKQYPWMLPVIRHRSSALKNKFKNPKNLNLSALLTGLVQRGKTSDWPLHPLTILLRAGAFAKGEDGEWSIQDGPVEQWATKQVGPMAGRSGFSTPERNALFHALVNPKVADTLKSYAAGGDKIIRKHAGLDAGDTTRFQAYRKNHAYEVSILLSALRDARKKEIVPPNWFVWLKYQDRALWYALHGLGLPRPHPEGLPGLVQWHCELRQKGPVAVVQTQFMKSGLWNALEEIQWKKSKEWQDYVRR</sequence>